<dbReference type="EMBL" id="QPFP01000005">
    <property type="protein sequence ID" value="TEB36590.1"/>
    <property type="molecule type" value="Genomic_DNA"/>
</dbReference>
<name>A0A4Y7TQX8_COPMI</name>
<dbReference type="CDD" id="cd11296">
    <property type="entry name" value="O-FucT_like"/>
    <property type="match status" value="1"/>
</dbReference>
<evidence type="ECO:0000313" key="2">
    <source>
        <dbReference type="Proteomes" id="UP000298030"/>
    </source>
</evidence>
<dbReference type="Gene3D" id="3.40.50.11350">
    <property type="match status" value="1"/>
</dbReference>
<protein>
    <submittedName>
        <fullName evidence="1">Uncharacterized protein</fullName>
    </submittedName>
</protein>
<comment type="caution">
    <text evidence="1">The sequence shown here is derived from an EMBL/GenBank/DDBJ whole genome shotgun (WGS) entry which is preliminary data.</text>
</comment>
<keyword evidence="2" id="KW-1185">Reference proteome</keyword>
<gene>
    <name evidence="1" type="ORF">FA13DRAFT_1752473</name>
</gene>
<dbReference type="STRING" id="71717.A0A4Y7TQX8"/>
<dbReference type="AlphaFoldDB" id="A0A4Y7TQX8"/>
<evidence type="ECO:0000313" key="1">
    <source>
        <dbReference type="EMBL" id="TEB36590.1"/>
    </source>
</evidence>
<sequence>MGRKQRQRLKDLVAIDDTWRDLNLDIPPRYLDVYEAERRLPQHNLSLPYPEGANGRYVKFTSQINMLGWNNVLNELLMLNHLAYKSKRAYVFQQYIWKWEYHPWPRSKAWDWHPHTPLSALIGGPTTGDGWPADDPAPRSVNEDYWDLVCPPSKVRVIWTHHIKTEYNLRWTPNSKQVFDAWNKVLLEDTAQCVEVIAPQRDIEDFSQVFELWLWGSERILAMWEELRDSPVSQLLRTSPIIERNIARNEHLFWSNKTTELDPFKHVFAAHVRRGDYDEACLNLANWKSTFYGWNQLPWLPDRFVTPEGGEPGKNTPENIKKYYERCLPEPDTIIKRINDARDDYEKEVFGEVKKDHYVHTLYVLTNEKGESAFNEITTGELSRALTLSTLVHKRRTSRWPTDMDLARRSAIFLGNGWSSFTSNILHRRLVEKKIPITNRFF</sequence>
<accession>A0A4Y7TQX8</accession>
<reference evidence="1 2" key="1">
    <citation type="journal article" date="2019" name="Nat. Ecol. Evol.">
        <title>Megaphylogeny resolves global patterns of mushroom evolution.</title>
        <authorList>
            <person name="Varga T."/>
            <person name="Krizsan K."/>
            <person name="Foldi C."/>
            <person name="Dima B."/>
            <person name="Sanchez-Garcia M."/>
            <person name="Sanchez-Ramirez S."/>
            <person name="Szollosi G.J."/>
            <person name="Szarkandi J.G."/>
            <person name="Papp V."/>
            <person name="Albert L."/>
            <person name="Andreopoulos W."/>
            <person name="Angelini C."/>
            <person name="Antonin V."/>
            <person name="Barry K.W."/>
            <person name="Bougher N.L."/>
            <person name="Buchanan P."/>
            <person name="Buyck B."/>
            <person name="Bense V."/>
            <person name="Catcheside P."/>
            <person name="Chovatia M."/>
            <person name="Cooper J."/>
            <person name="Damon W."/>
            <person name="Desjardin D."/>
            <person name="Finy P."/>
            <person name="Geml J."/>
            <person name="Haridas S."/>
            <person name="Hughes K."/>
            <person name="Justo A."/>
            <person name="Karasinski D."/>
            <person name="Kautmanova I."/>
            <person name="Kiss B."/>
            <person name="Kocsube S."/>
            <person name="Kotiranta H."/>
            <person name="LaButti K.M."/>
            <person name="Lechner B.E."/>
            <person name="Liimatainen K."/>
            <person name="Lipzen A."/>
            <person name="Lukacs Z."/>
            <person name="Mihaltcheva S."/>
            <person name="Morgado L.N."/>
            <person name="Niskanen T."/>
            <person name="Noordeloos M.E."/>
            <person name="Ohm R.A."/>
            <person name="Ortiz-Santana B."/>
            <person name="Ovrebo C."/>
            <person name="Racz N."/>
            <person name="Riley R."/>
            <person name="Savchenko A."/>
            <person name="Shiryaev A."/>
            <person name="Soop K."/>
            <person name="Spirin V."/>
            <person name="Szebenyi C."/>
            <person name="Tomsovsky M."/>
            <person name="Tulloss R.E."/>
            <person name="Uehling J."/>
            <person name="Grigoriev I.V."/>
            <person name="Vagvolgyi C."/>
            <person name="Papp T."/>
            <person name="Martin F.M."/>
            <person name="Miettinen O."/>
            <person name="Hibbett D.S."/>
            <person name="Nagy L.G."/>
        </authorList>
    </citation>
    <scope>NUCLEOTIDE SEQUENCE [LARGE SCALE GENOMIC DNA]</scope>
    <source>
        <strain evidence="1 2">FP101781</strain>
    </source>
</reference>
<dbReference type="Proteomes" id="UP000298030">
    <property type="component" value="Unassembled WGS sequence"/>
</dbReference>
<dbReference type="OrthoDB" id="8783038at2759"/>
<proteinExistence type="predicted"/>
<organism evidence="1 2">
    <name type="scientific">Coprinellus micaceus</name>
    <name type="common">Glistening ink-cap mushroom</name>
    <name type="synonym">Coprinus micaceus</name>
    <dbReference type="NCBI Taxonomy" id="71717"/>
    <lineage>
        <taxon>Eukaryota</taxon>
        <taxon>Fungi</taxon>
        <taxon>Dikarya</taxon>
        <taxon>Basidiomycota</taxon>
        <taxon>Agaricomycotina</taxon>
        <taxon>Agaricomycetes</taxon>
        <taxon>Agaricomycetidae</taxon>
        <taxon>Agaricales</taxon>
        <taxon>Agaricineae</taxon>
        <taxon>Psathyrellaceae</taxon>
        <taxon>Coprinellus</taxon>
    </lineage>
</organism>